<keyword evidence="4 13" id="KW-0436">Ligase</keyword>
<dbReference type="Pfam" id="PF04262">
    <property type="entry name" value="Glu_cys_ligase"/>
    <property type="match status" value="2"/>
</dbReference>
<dbReference type="Gene3D" id="3.30.590.20">
    <property type="match status" value="1"/>
</dbReference>
<dbReference type="AlphaFoldDB" id="D7UV45"/>
<keyword evidence="5 13" id="KW-0317">Glutathione biosynthesis</keyword>
<dbReference type="NCBIfam" id="TIGR01435">
    <property type="entry name" value="glu_cys_lig_rel"/>
    <property type="match status" value="1"/>
</dbReference>
<gene>
    <name evidence="13 15" type="primary">gshAB</name>
    <name evidence="13" type="synonym">gshF</name>
    <name evidence="15" type="ORF">HMPREF0556_10320</name>
</gene>
<dbReference type="InterPro" id="IPR006335">
    <property type="entry name" value="Glut_biosynth"/>
</dbReference>
<reference evidence="15" key="1">
    <citation type="submission" date="2010-06" db="EMBL/GenBank/DDBJ databases">
        <authorList>
            <person name="Muzny D."/>
            <person name="Qin X."/>
            <person name="Buhay C."/>
            <person name="Dugan-Rocha S."/>
            <person name="Ding Y."/>
            <person name="Chen G."/>
            <person name="Hawes A."/>
            <person name="Holder M."/>
            <person name="Jhangiani S."/>
            <person name="Johnson A."/>
            <person name="Khan Z."/>
            <person name="Li Z."/>
            <person name="Liu W."/>
            <person name="Liu X."/>
            <person name="Perez L."/>
            <person name="Shen H."/>
            <person name="Wang Q."/>
            <person name="Watt J."/>
            <person name="Xi L."/>
            <person name="Xin Y."/>
            <person name="Zhou J."/>
            <person name="Deng J."/>
            <person name="Jiang H."/>
            <person name="Liu Y."/>
            <person name="Qu J."/>
            <person name="Song X.-Z."/>
            <person name="Zhang L."/>
            <person name="Villasana D."/>
            <person name="Johnson A."/>
            <person name="Liu J."/>
            <person name="Liyanage D."/>
            <person name="Lorensuhewa L."/>
            <person name="Robinson T."/>
            <person name="Song A."/>
            <person name="Song B.-B."/>
            <person name="Dinh H."/>
            <person name="Thornton R."/>
            <person name="Coyle M."/>
            <person name="Francisco L."/>
            <person name="Jackson L."/>
            <person name="Javaid M."/>
            <person name="Korchina V."/>
            <person name="Kovar C."/>
            <person name="Mata R."/>
            <person name="Mathew T."/>
            <person name="Ngo R."/>
            <person name="Nguyen L."/>
            <person name="Nguyen N."/>
            <person name="Okwuonu G."/>
            <person name="Ongeri F."/>
            <person name="Pham C."/>
            <person name="Simmons D."/>
            <person name="Wilczek-Boney K."/>
            <person name="Hale W."/>
            <person name="Jakkamsetti A."/>
            <person name="Pham P."/>
            <person name="Ruth R."/>
            <person name="San Lucas F."/>
            <person name="Warren J."/>
            <person name="Zhang J."/>
            <person name="Zhao Z."/>
            <person name="Zhou C."/>
            <person name="Zhu D."/>
            <person name="Lee S."/>
            <person name="Bess C."/>
            <person name="Blankenburg K."/>
            <person name="Forbes L."/>
            <person name="Fu Q."/>
            <person name="Gubbala S."/>
            <person name="Hirani K."/>
            <person name="Jayaseelan J.C."/>
            <person name="Lara F."/>
            <person name="Munidasa M."/>
            <person name="Palculict T."/>
            <person name="Patil S."/>
            <person name="Pu L.-L."/>
            <person name="Saada N."/>
            <person name="Tang L."/>
            <person name="Weissenberger G."/>
            <person name="Zhu Y."/>
            <person name="Hemphill L."/>
            <person name="Shang Y."/>
            <person name="Youmans B."/>
            <person name="Ayvaz T."/>
            <person name="Ross M."/>
            <person name="Santibanez J."/>
            <person name="Aqrawi P."/>
            <person name="Gross S."/>
            <person name="Joshi V."/>
            <person name="Fowler G."/>
            <person name="Nazareth L."/>
            <person name="Reid J."/>
            <person name="Worley K."/>
            <person name="Petrosino J."/>
            <person name="Highlander S."/>
            <person name="Gibbs R."/>
        </authorList>
    </citation>
    <scope>NUCLEOTIDE SEQUENCE [LARGE SCALE GENOMIC DNA]</scope>
    <source>
        <strain evidence="15">DSM 20601</strain>
    </source>
</reference>
<evidence type="ECO:0000256" key="4">
    <source>
        <dbReference type="ARBA" id="ARBA00022598"/>
    </source>
</evidence>
<dbReference type="GO" id="GO:0005829">
    <property type="term" value="C:cytosol"/>
    <property type="evidence" value="ECO:0007669"/>
    <property type="project" value="TreeGrafter"/>
</dbReference>
<dbReference type="InterPro" id="IPR007370">
    <property type="entry name" value="Glu_cys_ligase"/>
</dbReference>
<dbReference type="PROSITE" id="PS50975">
    <property type="entry name" value="ATP_GRASP"/>
    <property type="match status" value="1"/>
</dbReference>
<dbReference type="Pfam" id="PF18419">
    <property type="entry name" value="ATP-grasp_6"/>
    <property type="match status" value="1"/>
</dbReference>
<dbReference type="EC" id="6.3.2.3" evidence="13"/>
<dbReference type="PANTHER" id="PTHR38761">
    <property type="entry name" value="GLUTAMATE--CYSTEINE LIGASE"/>
    <property type="match status" value="1"/>
</dbReference>
<dbReference type="InterPro" id="IPR014746">
    <property type="entry name" value="Gln_synth/guanido_kin_cat_dom"/>
</dbReference>
<dbReference type="UniPathway" id="UPA00142">
    <property type="reaction ID" value="UER00209"/>
</dbReference>
<accession>D7UV45</accession>
<keyword evidence="11 13" id="KW-0511">Multifunctional enzyme</keyword>
<dbReference type="GO" id="GO:0004363">
    <property type="term" value="F:glutathione synthase activity"/>
    <property type="evidence" value="ECO:0007669"/>
    <property type="project" value="UniProtKB-UniRule"/>
</dbReference>
<dbReference type="RefSeq" id="WP_003756837.1">
    <property type="nucleotide sequence ID" value="NZ_GL538352.1"/>
</dbReference>
<dbReference type="eggNOG" id="COG2918">
    <property type="taxonomic scope" value="Bacteria"/>
</dbReference>
<evidence type="ECO:0000256" key="11">
    <source>
        <dbReference type="ARBA" id="ARBA00023268"/>
    </source>
</evidence>
<proteinExistence type="inferred from homology"/>
<dbReference type="SUPFAM" id="SSF55931">
    <property type="entry name" value="Glutamine synthetase/guanido kinase"/>
    <property type="match status" value="1"/>
</dbReference>
<evidence type="ECO:0000256" key="3">
    <source>
        <dbReference type="ARBA" id="ARBA00005006"/>
    </source>
</evidence>
<evidence type="ECO:0000256" key="10">
    <source>
        <dbReference type="ARBA" id="ARBA00023211"/>
    </source>
</evidence>
<organism evidence="15 16">
    <name type="scientific">Listeria grayi DSM 20601</name>
    <dbReference type="NCBI Taxonomy" id="525367"/>
    <lineage>
        <taxon>Bacteria</taxon>
        <taxon>Bacillati</taxon>
        <taxon>Bacillota</taxon>
        <taxon>Bacilli</taxon>
        <taxon>Bacillales</taxon>
        <taxon>Listeriaceae</taxon>
        <taxon>Listeria</taxon>
    </lineage>
</organism>
<evidence type="ECO:0000259" key="14">
    <source>
        <dbReference type="PROSITE" id="PS50975"/>
    </source>
</evidence>
<keyword evidence="6" id="KW-0479">Metal-binding</keyword>
<dbReference type="GO" id="GO:0005524">
    <property type="term" value="F:ATP binding"/>
    <property type="evidence" value="ECO:0007669"/>
    <property type="project" value="UniProtKB-UniRule"/>
</dbReference>
<sequence>MELLNKQLLHLLEKDVALSKAFFKGNFGLEKENLRVDRNGHLALTPHPAIFGPKEDNCNIKTDFSESQVEMITPVCGSVNEVYDALHNLNNIVNNEIGEELLWPSSNPAILPPEKDIPIAVYKTKDSEHRVYREHLAKEYGKKIQLLSGIHYNFSFAEDFLKQLYEKSAPEDTTYHTFKNQLYMQVASYFMKKRWLLVYLTGASPVFENDFTAISNARPLNQNSSYLPTGMSLRNSAHGYKNSEPLNVKYDTFENYIQSIANYIEAGTIDSMREYYNPIRLKNAHTDQTLESLAEKGVEYLEIRSIDLNPFELNGISKKTLHLIHLMFLTALLTNQDDITWETAAASIEANEDLIARNGLSQPDLQLHPEGKIAFQEAAQQELDKMQQIIETLAPDQQHLLEVISEHRAMVDDPQQTIAAKSISAAQKDGFIASNLALAADYQEKSYGLAYQLKGAENMELSTQIIWKDALKRGIKTEVLDATDNFLAFSVGDHIEYVKQASKTAKDNYVSVLVMENKVVTKKILAKHGMNVPFGENFTDIETAQSAYPLFTGKAIVVKPKSTNYGWGISIFKDAFTEKDFQEALKIAFSYDEAVIIEEFIEGDEYRFLVIDDKVEAVLKRIPANVTGDGKHTVQELVDQKNADPLRGTDHLKPLEKILTGPEETLMLSMQQYSWESIPETGKTIYLRENSNISTGGDSIDFTDQMPDFYKEIAIQCTQIVDAHICGVDIIIPSIHDEAHKHGIIELNFNPAMHMHCFPYEGERKKIGDKILDYLFPEKRGF</sequence>
<comment type="similarity">
    <text evidence="13">In the N-terminal section; belongs to the glutamate--cysteine ligase type 1 family. Type 2 subfamily.</text>
</comment>
<comment type="pathway">
    <text evidence="13">Sulfur metabolism; glutathione biosynthesis; glutathione from L-cysteine and L-glutamate: step 2/2.</text>
</comment>
<dbReference type="GO" id="GO:0004357">
    <property type="term" value="F:glutamate-cysteine ligase activity"/>
    <property type="evidence" value="ECO:0007669"/>
    <property type="project" value="UniProtKB-UniRule"/>
</dbReference>
<dbReference type="NCBIfam" id="NF002688">
    <property type="entry name" value="PRK02471.1"/>
    <property type="match status" value="1"/>
</dbReference>
<evidence type="ECO:0000313" key="15">
    <source>
        <dbReference type="EMBL" id="EFI85121.1"/>
    </source>
</evidence>
<dbReference type="InterPro" id="IPR020561">
    <property type="entry name" value="PRibGlycinamid_synth_ATP-grasp"/>
</dbReference>
<protein>
    <recommendedName>
        <fullName evidence="13">Glutathione biosynthesis bifunctional protein GshAB</fullName>
    </recommendedName>
    <alternativeName>
        <fullName evidence="13">Gamma-GCS-GS</fullName>
        <shortName evidence="13">GCS-GS</shortName>
    </alternativeName>
    <domain>
        <recommendedName>
            <fullName evidence="13">Glutamate--cysteine ligase</fullName>
            <ecNumber evidence="13">6.3.2.2</ecNumber>
        </recommendedName>
        <alternativeName>
            <fullName evidence="13">Gamma-ECS</fullName>
            <shortName evidence="13">GCS</shortName>
        </alternativeName>
        <alternativeName>
            <fullName evidence="13">Gamma-glutamylcysteine synthetase</fullName>
        </alternativeName>
    </domain>
    <domain>
        <recommendedName>
            <fullName evidence="13">Glutathione synthetase</fullName>
            <ecNumber evidence="13">6.3.2.3</ecNumber>
        </recommendedName>
        <alternativeName>
            <fullName evidence="13">GSH synthetase</fullName>
            <shortName evidence="13">GS</shortName>
            <shortName evidence="13">GSH-S</shortName>
            <shortName evidence="13">GSHase</shortName>
        </alternativeName>
        <alternativeName>
            <fullName evidence="13">Glutathione synthase</fullName>
        </alternativeName>
    </domain>
</protein>
<dbReference type="eggNOG" id="COG0151">
    <property type="taxonomic scope" value="Bacteria"/>
</dbReference>
<keyword evidence="7 13" id="KW-0547">Nucleotide-binding</keyword>
<dbReference type="EMBL" id="ACCR02000002">
    <property type="protein sequence ID" value="EFI85121.1"/>
    <property type="molecule type" value="Genomic_DNA"/>
</dbReference>
<name>D7UV45_LISGR</name>
<evidence type="ECO:0000256" key="12">
    <source>
        <dbReference type="ARBA" id="ARBA00048819"/>
    </source>
</evidence>
<comment type="cofactor">
    <cofactor evidence="1">
        <name>Mn(2+)</name>
        <dbReference type="ChEBI" id="CHEBI:29035"/>
    </cofactor>
</comment>
<comment type="catalytic activity">
    <reaction evidence="12 13">
        <text>L-cysteine + L-glutamate + ATP = gamma-L-glutamyl-L-cysteine + ADP + phosphate + H(+)</text>
        <dbReference type="Rhea" id="RHEA:13285"/>
        <dbReference type="ChEBI" id="CHEBI:15378"/>
        <dbReference type="ChEBI" id="CHEBI:29985"/>
        <dbReference type="ChEBI" id="CHEBI:30616"/>
        <dbReference type="ChEBI" id="CHEBI:35235"/>
        <dbReference type="ChEBI" id="CHEBI:43474"/>
        <dbReference type="ChEBI" id="CHEBI:58173"/>
        <dbReference type="ChEBI" id="CHEBI:456216"/>
        <dbReference type="EC" id="6.3.2.2"/>
    </reaction>
</comment>
<dbReference type="GO" id="GO:0046872">
    <property type="term" value="F:metal ion binding"/>
    <property type="evidence" value="ECO:0007669"/>
    <property type="project" value="UniProtKB-KW"/>
</dbReference>
<evidence type="ECO:0000256" key="6">
    <source>
        <dbReference type="ARBA" id="ARBA00022723"/>
    </source>
</evidence>
<evidence type="ECO:0000313" key="16">
    <source>
        <dbReference type="Proteomes" id="UP000010119"/>
    </source>
</evidence>
<dbReference type="HOGENOM" id="CLU_020728_1_0_9"/>
<evidence type="ECO:0000256" key="1">
    <source>
        <dbReference type="ARBA" id="ARBA00001936"/>
    </source>
</evidence>
<evidence type="ECO:0000256" key="5">
    <source>
        <dbReference type="ARBA" id="ARBA00022684"/>
    </source>
</evidence>
<feature type="domain" description="ATP-grasp" evidence="14">
    <location>
        <begin position="522"/>
        <end position="776"/>
    </location>
</feature>
<comment type="subunit">
    <text evidence="13">Monomer.</text>
</comment>
<comment type="catalytic activity">
    <reaction evidence="13">
        <text>gamma-L-glutamyl-L-cysteine + glycine + ATP = glutathione + ADP + phosphate + H(+)</text>
        <dbReference type="Rhea" id="RHEA:13557"/>
        <dbReference type="ChEBI" id="CHEBI:15378"/>
        <dbReference type="ChEBI" id="CHEBI:30616"/>
        <dbReference type="ChEBI" id="CHEBI:43474"/>
        <dbReference type="ChEBI" id="CHEBI:57305"/>
        <dbReference type="ChEBI" id="CHEBI:57925"/>
        <dbReference type="ChEBI" id="CHEBI:58173"/>
        <dbReference type="ChEBI" id="CHEBI:456216"/>
        <dbReference type="EC" id="6.3.2.3"/>
    </reaction>
</comment>
<dbReference type="Proteomes" id="UP000010119">
    <property type="component" value="Unassembled WGS sequence"/>
</dbReference>
<evidence type="ECO:0000256" key="2">
    <source>
        <dbReference type="ARBA" id="ARBA00001946"/>
    </source>
</evidence>
<dbReference type="Pfam" id="PF01071">
    <property type="entry name" value="GARS_A"/>
    <property type="match status" value="1"/>
</dbReference>
<keyword evidence="8 13" id="KW-0067">ATP-binding</keyword>
<dbReference type="HAMAP" id="MF_00782">
    <property type="entry name" value="Glut_biosynth"/>
    <property type="match status" value="1"/>
</dbReference>
<dbReference type="InterPro" id="IPR006334">
    <property type="entry name" value="Glut_cys_ligase"/>
</dbReference>
<dbReference type="SUPFAM" id="SSF56059">
    <property type="entry name" value="Glutathione synthetase ATP-binding domain-like"/>
    <property type="match status" value="1"/>
</dbReference>
<keyword evidence="9" id="KW-0460">Magnesium</keyword>
<evidence type="ECO:0000256" key="9">
    <source>
        <dbReference type="ARBA" id="ARBA00022842"/>
    </source>
</evidence>
<evidence type="ECO:0000256" key="7">
    <source>
        <dbReference type="ARBA" id="ARBA00022741"/>
    </source>
</evidence>
<dbReference type="InterPro" id="IPR040657">
    <property type="entry name" value="GshAB_ATP-grasp"/>
</dbReference>
<feature type="region of interest" description="Glutamate--cysteine ligase" evidence="13">
    <location>
        <begin position="1"/>
        <end position="356"/>
    </location>
</feature>
<dbReference type="PANTHER" id="PTHR38761:SF1">
    <property type="entry name" value="GLUTAMATE--CYSTEINE LIGASE"/>
    <property type="match status" value="1"/>
</dbReference>
<keyword evidence="16" id="KW-1185">Reference proteome</keyword>
<evidence type="ECO:0000256" key="13">
    <source>
        <dbReference type="HAMAP-Rule" id="MF_00782"/>
    </source>
</evidence>
<evidence type="ECO:0000256" key="8">
    <source>
        <dbReference type="ARBA" id="ARBA00022840"/>
    </source>
</evidence>
<dbReference type="STRING" id="525367.HMPREF0556_10320"/>
<dbReference type="EC" id="6.3.2.2" evidence="13"/>
<comment type="pathway">
    <text evidence="3 13">Sulfur metabolism; glutathione biosynthesis; glutathione from L-cysteine and L-glutamate: step 1/2.</text>
</comment>
<comment type="function">
    <text evidence="13">Synthesizes glutathione from L-glutamate and L-cysteine via gamma-L-glutamyl-L-cysteine.</text>
</comment>
<dbReference type="Gene3D" id="3.30.470.20">
    <property type="entry name" value="ATP-grasp fold, B domain"/>
    <property type="match status" value="2"/>
</dbReference>
<comment type="caution">
    <text evidence="15">The sequence shown here is derived from an EMBL/GenBank/DDBJ whole genome shotgun (WGS) entry which is preliminary data.</text>
</comment>
<keyword evidence="10" id="KW-0464">Manganese</keyword>
<dbReference type="InterPro" id="IPR011761">
    <property type="entry name" value="ATP-grasp"/>
</dbReference>
<comment type="cofactor">
    <cofactor evidence="2">
        <name>Mg(2+)</name>
        <dbReference type="ChEBI" id="CHEBI:18420"/>
    </cofactor>
</comment>